<feature type="transmembrane region" description="Helical" evidence="1">
    <location>
        <begin position="129"/>
        <end position="152"/>
    </location>
</feature>
<organism evidence="2 3">
    <name type="scientific">Filimonas effusa</name>
    <dbReference type="NCBI Taxonomy" id="2508721"/>
    <lineage>
        <taxon>Bacteria</taxon>
        <taxon>Pseudomonadati</taxon>
        <taxon>Bacteroidota</taxon>
        <taxon>Chitinophagia</taxon>
        <taxon>Chitinophagales</taxon>
        <taxon>Chitinophagaceae</taxon>
        <taxon>Filimonas</taxon>
    </lineage>
</organism>
<feature type="transmembrane region" description="Helical" evidence="1">
    <location>
        <begin position="45"/>
        <end position="66"/>
    </location>
</feature>
<gene>
    <name evidence="2" type="ORF">ESB13_22120</name>
</gene>
<evidence type="ECO:0000313" key="3">
    <source>
        <dbReference type="Proteomes" id="UP000290545"/>
    </source>
</evidence>
<feature type="transmembrane region" description="Helical" evidence="1">
    <location>
        <begin position="20"/>
        <end position="39"/>
    </location>
</feature>
<protein>
    <submittedName>
        <fullName evidence="2">Uncharacterized protein</fullName>
    </submittedName>
</protein>
<name>A0A4Q1D0V2_9BACT</name>
<keyword evidence="1" id="KW-0472">Membrane</keyword>
<reference evidence="2 3" key="1">
    <citation type="submission" date="2019-01" db="EMBL/GenBank/DDBJ databases">
        <title>Filimonas sp. strain TTM-71.</title>
        <authorList>
            <person name="Chen W.-M."/>
        </authorList>
    </citation>
    <scope>NUCLEOTIDE SEQUENCE [LARGE SCALE GENOMIC DNA]</scope>
    <source>
        <strain evidence="2 3">TTM-71</strain>
    </source>
</reference>
<evidence type="ECO:0000256" key="1">
    <source>
        <dbReference type="SAM" id="Phobius"/>
    </source>
</evidence>
<proteinExistence type="predicted"/>
<feature type="transmembrane region" description="Helical" evidence="1">
    <location>
        <begin position="104"/>
        <end position="123"/>
    </location>
</feature>
<dbReference type="RefSeq" id="WP_129005962.1">
    <property type="nucleotide sequence ID" value="NZ_SDHZ01000005.1"/>
</dbReference>
<evidence type="ECO:0000313" key="2">
    <source>
        <dbReference type="EMBL" id="RXK80854.1"/>
    </source>
</evidence>
<sequence length="168" mass="19088">MITKGEIELYFTAQKQAGWWFAAIGLIAVAAAIVCWQYQRNPFGKGLAAPLILFGLMQCAAGLRVYNESDALRISNVYAVDMNPQQLKTTELPRMKNIQKRFAVYRWIQAIMLMAGMLLLFFLRRTPGSFWYGFGITWCVQVVVIAVVYYFAAQRAAHYIGKLMIDGQ</sequence>
<keyword evidence="1" id="KW-0812">Transmembrane</keyword>
<dbReference type="EMBL" id="SDHZ01000005">
    <property type="protein sequence ID" value="RXK80854.1"/>
    <property type="molecule type" value="Genomic_DNA"/>
</dbReference>
<accession>A0A4Q1D0V2</accession>
<keyword evidence="1" id="KW-1133">Transmembrane helix</keyword>
<comment type="caution">
    <text evidence="2">The sequence shown here is derived from an EMBL/GenBank/DDBJ whole genome shotgun (WGS) entry which is preliminary data.</text>
</comment>
<dbReference type="AlphaFoldDB" id="A0A4Q1D0V2"/>
<dbReference type="Proteomes" id="UP000290545">
    <property type="component" value="Unassembled WGS sequence"/>
</dbReference>
<keyword evidence="3" id="KW-1185">Reference proteome</keyword>
<dbReference type="OrthoDB" id="677815at2"/>